<evidence type="ECO:0000313" key="3">
    <source>
        <dbReference type="Proteomes" id="UP000579605"/>
    </source>
</evidence>
<dbReference type="PANTHER" id="PTHR21310">
    <property type="entry name" value="AMINOGLYCOSIDE PHOSPHOTRANSFERASE-RELATED-RELATED"/>
    <property type="match status" value="1"/>
</dbReference>
<sequence length="309" mass="34154">MSEFDGWLHDLHSGMRTPTALIRSVVRKATGSTPPSLEPIVAGQVCEVYDAGEVVVRISHEEEPRFEGERWALDVVRELGVPTPRVLLIESTDGVAFCVEERLPGERLDVLLGRGERPTQAVDELGSLLARIHSVPIEGFGYLQADGRGWPVDFALLDVVAERPALTAAARCLGVPATLVDRAVATLAEYAPRYPWTTPRLVHGDFTMDNILVDGGRISGIIDMERAAGSHPGEDLMNWDLCHGDRIPLKRLLASYGDSDIFDASYEPLFHLMLLRRCLWMLIVHHTTGNPGSADHYRAGIDRAVRFFD</sequence>
<feature type="domain" description="Aminoglycoside phosphotransferase" evidence="1">
    <location>
        <begin position="50"/>
        <end position="258"/>
    </location>
</feature>
<evidence type="ECO:0000259" key="1">
    <source>
        <dbReference type="Pfam" id="PF01636"/>
    </source>
</evidence>
<dbReference type="Proteomes" id="UP000579605">
    <property type="component" value="Unassembled WGS sequence"/>
</dbReference>
<dbReference type="SUPFAM" id="SSF56112">
    <property type="entry name" value="Protein kinase-like (PK-like)"/>
    <property type="match status" value="1"/>
</dbReference>
<reference evidence="2 3" key="1">
    <citation type="submission" date="2020-07" db="EMBL/GenBank/DDBJ databases">
        <title>Sequencing the genomes of 1000 actinobacteria strains.</title>
        <authorList>
            <person name="Klenk H.-P."/>
        </authorList>
    </citation>
    <scope>NUCLEOTIDE SEQUENCE [LARGE SCALE GENOMIC DNA]</scope>
    <source>
        <strain evidence="2 3">DSM 18448</strain>
    </source>
</reference>
<keyword evidence="3" id="KW-1185">Reference proteome</keyword>
<dbReference type="Gene3D" id="3.90.1200.10">
    <property type="match status" value="1"/>
</dbReference>
<gene>
    <name evidence="2" type="ORF">F4554_003006</name>
</gene>
<protein>
    <submittedName>
        <fullName evidence="2">Aminoglycoside phosphotransferase (APT) family kinase protein</fullName>
    </submittedName>
</protein>
<dbReference type="InterPro" id="IPR002575">
    <property type="entry name" value="Aminoglycoside_PTrfase"/>
</dbReference>
<dbReference type="RefSeq" id="WP_179787926.1">
    <property type="nucleotide sequence ID" value="NZ_BAAARR010000016.1"/>
</dbReference>
<keyword evidence="2" id="KW-0808">Transferase</keyword>
<evidence type="ECO:0000313" key="2">
    <source>
        <dbReference type="EMBL" id="NYH90368.1"/>
    </source>
</evidence>
<dbReference type="AlphaFoldDB" id="A0A852ZES4"/>
<organism evidence="2 3">
    <name type="scientific">Actinopolymorpha rutila</name>
    <dbReference type="NCBI Taxonomy" id="446787"/>
    <lineage>
        <taxon>Bacteria</taxon>
        <taxon>Bacillati</taxon>
        <taxon>Actinomycetota</taxon>
        <taxon>Actinomycetes</taxon>
        <taxon>Propionibacteriales</taxon>
        <taxon>Actinopolymorphaceae</taxon>
        <taxon>Actinopolymorpha</taxon>
    </lineage>
</organism>
<dbReference type="InterPro" id="IPR051678">
    <property type="entry name" value="AGP_Transferase"/>
</dbReference>
<proteinExistence type="predicted"/>
<dbReference type="Pfam" id="PF01636">
    <property type="entry name" value="APH"/>
    <property type="match status" value="1"/>
</dbReference>
<dbReference type="InterPro" id="IPR011009">
    <property type="entry name" value="Kinase-like_dom_sf"/>
</dbReference>
<dbReference type="EMBL" id="JACBZH010000001">
    <property type="protein sequence ID" value="NYH90368.1"/>
    <property type="molecule type" value="Genomic_DNA"/>
</dbReference>
<name>A0A852ZES4_9ACTN</name>
<dbReference type="GO" id="GO:0016301">
    <property type="term" value="F:kinase activity"/>
    <property type="evidence" value="ECO:0007669"/>
    <property type="project" value="UniProtKB-KW"/>
</dbReference>
<comment type="caution">
    <text evidence="2">The sequence shown here is derived from an EMBL/GenBank/DDBJ whole genome shotgun (WGS) entry which is preliminary data.</text>
</comment>
<keyword evidence="2" id="KW-0418">Kinase</keyword>
<accession>A0A852ZES4</accession>